<organism evidence="2">
    <name type="scientific">Anopheles funestus</name>
    <name type="common">African malaria mosquito</name>
    <dbReference type="NCBI Taxonomy" id="62324"/>
    <lineage>
        <taxon>Eukaryota</taxon>
        <taxon>Metazoa</taxon>
        <taxon>Ecdysozoa</taxon>
        <taxon>Arthropoda</taxon>
        <taxon>Hexapoda</taxon>
        <taxon>Insecta</taxon>
        <taxon>Pterygota</taxon>
        <taxon>Neoptera</taxon>
        <taxon>Endopterygota</taxon>
        <taxon>Diptera</taxon>
        <taxon>Nematocera</taxon>
        <taxon>Culicoidea</taxon>
        <taxon>Culicidae</taxon>
        <taxon>Anophelinae</taxon>
        <taxon>Anopheles</taxon>
    </lineage>
</organism>
<protein>
    <submittedName>
        <fullName evidence="2">Uncharacterized protein</fullName>
    </submittedName>
</protein>
<feature type="transmembrane region" description="Helical" evidence="1">
    <location>
        <begin position="41"/>
        <end position="62"/>
    </location>
</feature>
<keyword evidence="1" id="KW-0472">Membrane</keyword>
<sequence>MSETELEEKQDESESDETLQYLSEILRSVTGMFENVPCTKWTFLTILVTGLMGTGVILALQYMKMQKSGHRSTGNTKQG</sequence>
<dbReference type="EnsemblMetazoa" id="AFUN014144-RA">
    <property type="protein sequence ID" value="AFUN014144-PA"/>
    <property type="gene ID" value="AFUN014144"/>
</dbReference>
<dbReference type="AlphaFoldDB" id="A0A182S0X2"/>
<reference evidence="2" key="1">
    <citation type="submission" date="2020-05" db="UniProtKB">
        <authorList>
            <consortium name="EnsemblMetazoa"/>
        </authorList>
    </citation>
    <scope>IDENTIFICATION</scope>
    <source>
        <strain evidence="2">FUMOZ</strain>
    </source>
</reference>
<name>A0A182S0X2_ANOFN</name>
<evidence type="ECO:0000313" key="2">
    <source>
        <dbReference type="EnsemblMetazoa" id="AFUN014144-PA"/>
    </source>
</evidence>
<proteinExistence type="predicted"/>
<keyword evidence="1" id="KW-0812">Transmembrane</keyword>
<dbReference type="VEuPathDB" id="VectorBase:AFUN014144"/>
<keyword evidence="1" id="KW-1133">Transmembrane helix</keyword>
<accession>A0A182S0X2</accession>
<evidence type="ECO:0000256" key="1">
    <source>
        <dbReference type="SAM" id="Phobius"/>
    </source>
</evidence>